<proteinExistence type="predicted"/>
<dbReference type="PANTHER" id="PTHR39339:SF1">
    <property type="entry name" value="CHAD DOMAIN-CONTAINING PROTEIN"/>
    <property type="match status" value="1"/>
</dbReference>
<dbReference type="CDD" id="cd07374">
    <property type="entry name" value="CYTH-like_Pase"/>
    <property type="match status" value="1"/>
</dbReference>
<accession>A0A563EXJ8</accession>
<dbReference type="EMBL" id="VOBR01000005">
    <property type="protein sequence ID" value="TWP52440.1"/>
    <property type="molecule type" value="Genomic_DNA"/>
</dbReference>
<dbReference type="InterPro" id="IPR038186">
    <property type="entry name" value="CHAD_dom_sf"/>
</dbReference>
<dbReference type="SMART" id="SM01118">
    <property type="entry name" value="CYTH"/>
    <property type="match status" value="1"/>
</dbReference>
<dbReference type="Gene3D" id="2.40.320.10">
    <property type="entry name" value="Hypothetical Protein Pfu-838710-001"/>
    <property type="match status" value="1"/>
</dbReference>
<dbReference type="InterPro" id="IPR033469">
    <property type="entry name" value="CYTH-like_dom_sf"/>
</dbReference>
<feature type="region of interest" description="Disordered" evidence="1">
    <location>
        <begin position="1"/>
        <end position="23"/>
    </location>
</feature>
<dbReference type="InterPro" id="IPR023577">
    <property type="entry name" value="CYTH_domain"/>
</dbReference>
<dbReference type="PROSITE" id="PS51707">
    <property type="entry name" value="CYTH"/>
    <property type="match status" value="1"/>
</dbReference>
<dbReference type="Pfam" id="PF01928">
    <property type="entry name" value="CYTH"/>
    <property type="match status" value="1"/>
</dbReference>
<evidence type="ECO:0000259" key="3">
    <source>
        <dbReference type="PROSITE" id="PS51708"/>
    </source>
</evidence>
<evidence type="ECO:0000313" key="5">
    <source>
        <dbReference type="Proteomes" id="UP000316639"/>
    </source>
</evidence>
<reference evidence="4 5" key="1">
    <citation type="submission" date="2019-07" db="EMBL/GenBank/DDBJ databases">
        <title>Lentzea xizangensis sp. nov., isolated from Qinghai-Tibetan Plateau Soils.</title>
        <authorList>
            <person name="Huang J."/>
        </authorList>
    </citation>
    <scope>NUCLEOTIDE SEQUENCE [LARGE SCALE GENOMIC DNA]</scope>
    <source>
        <strain evidence="4 5">FXJ1.1311</strain>
    </source>
</reference>
<dbReference type="SUPFAM" id="SSF55154">
    <property type="entry name" value="CYTH-like phosphatases"/>
    <property type="match status" value="1"/>
</dbReference>
<sequence length="498" mass="55589">MTTSMNETERKYEAASGTNLPELSHVPGVAAEAGPEQLDLEAVYFDTDDLRLARAGLTLRRRTGGDDAGWHLKLPKVNDTREELRLPLGRATKKPPKDLASLVRVHTRGADLGPVAQIHTSRKRWQLVDSDGQLLVEVVDDVVTAQTMGSSTTINTWREIEVELGESGTPDLLDTVEERLGDAGIHRSSSSSKLAQLLGDRIGEKPKTPKAGRKATAGDVVLAYLHEQTAALKHHDPRVRRQEHDAVHQMRIATRRMRSALQAFGKVVDRDRTRELTDELKWVSNALGQSRDLEVLRMRFEDAMHELEPEIVLGDVAARLTRYFAPLEAKAHKDSIAALDSPRYFELLDGIDRLLADPPLTELAGEPARDVLPGLITKAYRRLEERTEHALELDAGNDRDLALHDCRKSAKRLRYATEVSGPVFGKAAKSYRKQAKEVQTLLGEHQDAYVARPVLRHLGAGDENGFTFGVLHGRETAIMRRTEERYPKLWANLGKPKF</sequence>
<dbReference type="Gene3D" id="1.40.20.10">
    <property type="entry name" value="CHAD domain"/>
    <property type="match status" value="1"/>
</dbReference>
<dbReference type="InterPro" id="IPR007899">
    <property type="entry name" value="CHAD_dom"/>
</dbReference>
<organism evidence="4 5">
    <name type="scientific">Lentzea tibetensis</name>
    <dbReference type="NCBI Taxonomy" id="2591470"/>
    <lineage>
        <taxon>Bacteria</taxon>
        <taxon>Bacillati</taxon>
        <taxon>Actinomycetota</taxon>
        <taxon>Actinomycetes</taxon>
        <taxon>Pseudonocardiales</taxon>
        <taxon>Pseudonocardiaceae</taxon>
        <taxon>Lentzea</taxon>
    </lineage>
</organism>
<dbReference type="SMART" id="SM00880">
    <property type="entry name" value="CHAD"/>
    <property type="match status" value="1"/>
</dbReference>
<gene>
    <name evidence="4" type="ORF">FKR81_08885</name>
</gene>
<evidence type="ECO:0000313" key="4">
    <source>
        <dbReference type="EMBL" id="TWP52440.1"/>
    </source>
</evidence>
<feature type="domain" description="CYTH" evidence="2">
    <location>
        <begin position="5"/>
        <end position="201"/>
    </location>
</feature>
<protein>
    <submittedName>
        <fullName evidence="4">CYTH and CHAD domain-containing protein</fullName>
    </submittedName>
</protein>
<dbReference type="PROSITE" id="PS51708">
    <property type="entry name" value="CHAD"/>
    <property type="match status" value="1"/>
</dbReference>
<feature type="domain" description="CHAD" evidence="3">
    <location>
        <begin position="214"/>
        <end position="495"/>
    </location>
</feature>
<dbReference type="AlphaFoldDB" id="A0A563EXJ8"/>
<dbReference type="Pfam" id="PF05235">
    <property type="entry name" value="CHAD"/>
    <property type="match status" value="1"/>
</dbReference>
<dbReference type="PANTHER" id="PTHR39339">
    <property type="entry name" value="SLR1444 PROTEIN"/>
    <property type="match status" value="1"/>
</dbReference>
<keyword evidence="5" id="KW-1185">Reference proteome</keyword>
<comment type="caution">
    <text evidence="4">The sequence shown here is derived from an EMBL/GenBank/DDBJ whole genome shotgun (WGS) entry which is preliminary data.</text>
</comment>
<dbReference type="OrthoDB" id="9777271at2"/>
<name>A0A563EXJ8_9PSEU</name>
<evidence type="ECO:0000259" key="2">
    <source>
        <dbReference type="PROSITE" id="PS51707"/>
    </source>
</evidence>
<dbReference type="Proteomes" id="UP000316639">
    <property type="component" value="Unassembled WGS sequence"/>
</dbReference>
<evidence type="ECO:0000256" key="1">
    <source>
        <dbReference type="SAM" id="MobiDB-lite"/>
    </source>
</evidence>